<keyword evidence="8" id="KW-0271">Exosome</keyword>
<dbReference type="InterPro" id="IPR001900">
    <property type="entry name" value="RNase_II/R"/>
</dbReference>
<dbReference type="OMA" id="VIRIDGW"/>
<dbReference type="Gene3D" id="2.40.50.690">
    <property type="match status" value="1"/>
</dbReference>
<reference evidence="17 18" key="1">
    <citation type="journal article" date="2014" name="Nat. Commun.">
        <title>Klebsormidium flaccidum genome reveals primary factors for plant terrestrial adaptation.</title>
        <authorList>
            <person name="Hori K."/>
            <person name="Maruyama F."/>
            <person name="Fujisawa T."/>
            <person name="Togashi T."/>
            <person name="Yamamoto N."/>
            <person name="Seo M."/>
            <person name="Sato S."/>
            <person name="Yamada T."/>
            <person name="Mori H."/>
            <person name="Tajima N."/>
            <person name="Moriyama T."/>
            <person name="Ikeuchi M."/>
            <person name="Watanabe M."/>
            <person name="Wada H."/>
            <person name="Kobayashi K."/>
            <person name="Saito M."/>
            <person name="Masuda T."/>
            <person name="Sasaki-Sekimoto Y."/>
            <person name="Mashiguchi K."/>
            <person name="Awai K."/>
            <person name="Shimojima M."/>
            <person name="Masuda S."/>
            <person name="Iwai M."/>
            <person name="Nobusawa T."/>
            <person name="Narise T."/>
            <person name="Kondo S."/>
            <person name="Saito H."/>
            <person name="Sato R."/>
            <person name="Murakawa M."/>
            <person name="Ihara Y."/>
            <person name="Oshima-Yamada Y."/>
            <person name="Ohtaka K."/>
            <person name="Satoh M."/>
            <person name="Sonobe K."/>
            <person name="Ishii M."/>
            <person name="Ohtani R."/>
            <person name="Kanamori-Sato M."/>
            <person name="Honoki R."/>
            <person name="Miyazaki D."/>
            <person name="Mochizuki H."/>
            <person name="Umetsu J."/>
            <person name="Higashi K."/>
            <person name="Shibata D."/>
            <person name="Kamiya Y."/>
            <person name="Sato N."/>
            <person name="Nakamura Y."/>
            <person name="Tabata S."/>
            <person name="Ida S."/>
            <person name="Kurokawa K."/>
            <person name="Ohta H."/>
        </authorList>
    </citation>
    <scope>NUCLEOTIDE SEQUENCE [LARGE SCALE GENOMIC DNA]</scope>
    <source>
        <strain evidence="17 18">NIES-2285</strain>
    </source>
</reference>
<evidence type="ECO:0000313" key="18">
    <source>
        <dbReference type="Proteomes" id="UP000054558"/>
    </source>
</evidence>
<dbReference type="OrthoDB" id="2019310at2759"/>
<dbReference type="InterPro" id="IPR022966">
    <property type="entry name" value="RNase_II/R_CS"/>
</dbReference>
<evidence type="ECO:0000256" key="6">
    <source>
        <dbReference type="ARBA" id="ARBA00022722"/>
    </source>
</evidence>
<dbReference type="Pfam" id="PF17849">
    <property type="entry name" value="OB_Dis3"/>
    <property type="match status" value="1"/>
</dbReference>
<evidence type="ECO:0000256" key="4">
    <source>
        <dbReference type="ARBA" id="ARBA00016366"/>
    </source>
</evidence>
<gene>
    <name evidence="17" type="ORF">KFL_001390090</name>
</gene>
<dbReference type="FunFam" id="2.40.50.700:FF:000001">
    <property type="entry name" value="Exosome complex exonuclease exoribonuclease (Rrp44)"/>
    <property type="match status" value="1"/>
</dbReference>
<feature type="domain" description="RNB" evidence="16">
    <location>
        <begin position="576"/>
        <end position="927"/>
    </location>
</feature>
<evidence type="ECO:0000259" key="16">
    <source>
        <dbReference type="SMART" id="SM00955"/>
    </source>
</evidence>
<organism evidence="17 18">
    <name type="scientific">Klebsormidium nitens</name>
    <name type="common">Green alga</name>
    <name type="synonym">Ulothrix nitens</name>
    <dbReference type="NCBI Taxonomy" id="105231"/>
    <lineage>
        <taxon>Eukaryota</taxon>
        <taxon>Viridiplantae</taxon>
        <taxon>Streptophyta</taxon>
        <taxon>Klebsormidiophyceae</taxon>
        <taxon>Klebsormidiales</taxon>
        <taxon>Klebsormidiaceae</taxon>
        <taxon>Klebsormidium</taxon>
    </lineage>
</organism>
<feature type="compositionally biased region" description="Acidic residues" evidence="15">
    <location>
        <begin position="364"/>
        <end position="373"/>
    </location>
</feature>
<evidence type="ECO:0000256" key="1">
    <source>
        <dbReference type="ARBA" id="ARBA00001946"/>
    </source>
</evidence>
<evidence type="ECO:0000313" key="17">
    <source>
        <dbReference type="EMBL" id="GAQ83191.1"/>
    </source>
</evidence>
<name>A0A1Y1I1Y7_KLENI</name>
<keyword evidence="7" id="KW-0378">Hydrolase</keyword>
<accession>A0A1Y1I1Y7</accession>
<dbReference type="GO" id="GO:0006402">
    <property type="term" value="P:mRNA catabolic process"/>
    <property type="evidence" value="ECO:0000318"/>
    <property type="project" value="GO_Central"/>
</dbReference>
<protein>
    <recommendedName>
        <fullName evidence="4">DIS3-like exonuclease 1</fullName>
    </recommendedName>
    <alternativeName>
        <fullName evidence="13">Ribosomal RNA-processing protein 44</fullName>
    </alternativeName>
</protein>
<dbReference type="GO" id="GO:0006364">
    <property type="term" value="P:rRNA processing"/>
    <property type="evidence" value="ECO:0007669"/>
    <property type="project" value="UniProtKB-KW"/>
</dbReference>
<sequence length="1288" mass="141879">MESKWVARQVRVATKFRKRTQAVSLLSEEHYLRDDIPCGAQDCPSGCQQESPPLSRQASHYLIPDAQAVLDYQEILELPQLTGVIYLASVIKEVLQKVNQRKTPRLKSLYSDRRRQSSFFDDQHCLYTWLMRQDYTPKPDHPSKSISPHPINGSQNRGIPPKKHGLDAGIQATAAWFAEHLQQRTLIVVLSDQLTEASEGVRQRLLRTGVQVLSGSEYFHRFWRHDSEVLELFEALDHSRTEATEALPSEPRATIGKGTSYPPFLPAHAIEDGLSDGTIRVGVFQVSRQAPDEAFVRPSNKGEASRHEIFIPGRRLQNRALQGDLVAVRLLPREQWRSPKVGRPRGSHVAEAAAVPSEDPILGPEEEEVEAELETGPAEAQSNDELLKEGLPGEGSLRQTVTGERSGQSNGTPKVGVGTAERGGMEGSSHAEGEEKQGERVPTGEVVGIVQRAARDYVACLQKDDEKSLGSTDSGRTEAVLAVPMDRRIPFVRLRTRQVARLAGQRFVVRVDGWERDTAFPHGHVARLVGPIGDLRAESESLLVENGIEVAPFSTGALQELPPTPWSIPRVEISARRDLRHDHRACSIDPPGSKDVDDVLSVRWLPDGTAEVGVHIADVSYFVRHNSLLDLEARARGTTVYLVDRRFDMLPKLLAEDLCSLVGGQDRLAVSVVWHVDPSGPSIVGRPWFGRTVIHNRHQLSYPQAQAILDGRNCPEVSGGESERGLLQLDLSLLAALSRALRGRREAAGALELASAELRFETDAATGAPMKVITKQELQVNWVVAELMIAANSAVAERIFSTFPSTSLLRHHAPPRPDGFDRLQECFEAYGLGPLDVSSNRALAQSLDRTRALDLTVQNALRAIATRAMSEAQYICTGAASNGGGLEGSSGFYHYGLALEFYTHFTSPIRRYADVLVHRQLIAALEDGGLRNGSASSFPERNAEPVRRGLASAPKLEEIADHLNERHRASKRSQKDCSELYLLLYLQNHTSAEKAIVTSVHPHGLMVFVPKYDLRGPVYLRDKAGKLVPPSDGAENGAWGTAHLALQKEGNSLRVSDVRTGSVVHSYGLMQAVWVELRADGSRSHMPTLKIRLLADSHPAVRAAAAAEAEADFLSRYGGSVGAVPRGRGPVAGTRAAAIAAMGREAEETAKAEQMKRDEETARAIQALEMGAAAAGQLPRGTRPKQRQSVHDVIESFKRLVIEERRGDQEVSLELARASTTELLMGVRTHETIRLRRRLYLLQRRASQARAKRIRSTLADTDSRQTRREVRELKARVAARKIVPVEKV</sequence>
<evidence type="ECO:0000256" key="11">
    <source>
        <dbReference type="ARBA" id="ARBA00022884"/>
    </source>
</evidence>
<dbReference type="Gene3D" id="2.40.50.140">
    <property type="entry name" value="Nucleic acid-binding proteins"/>
    <property type="match status" value="1"/>
</dbReference>
<dbReference type="PANTHER" id="PTHR23355:SF30">
    <property type="entry name" value="DIS3-LIKE EXONUCLEASE 1"/>
    <property type="match status" value="1"/>
</dbReference>
<evidence type="ECO:0000256" key="7">
    <source>
        <dbReference type="ARBA" id="ARBA00022801"/>
    </source>
</evidence>
<dbReference type="GO" id="GO:0000176">
    <property type="term" value="C:nuclear exosome (RNase complex)"/>
    <property type="evidence" value="ECO:0007669"/>
    <property type="project" value="UniProtKB-ARBA"/>
</dbReference>
<dbReference type="GO" id="GO:0000175">
    <property type="term" value="F:3'-5'-RNA exonuclease activity"/>
    <property type="evidence" value="ECO:0000318"/>
    <property type="project" value="GO_Central"/>
</dbReference>
<evidence type="ECO:0000256" key="14">
    <source>
        <dbReference type="RuleBase" id="RU003901"/>
    </source>
</evidence>
<keyword evidence="10" id="KW-0460">Magnesium</keyword>
<dbReference type="GO" id="GO:0003723">
    <property type="term" value="F:RNA binding"/>
    <property type="evidence" value="ECO:0007669"/>
    <property type="project" value="UniProtKB-KW"/>
</dbReference>
<keyword evidence="6" id="KW-0540">Nuclease</keyword>
<keyword evidence="12" id="KW-0539">Nucleus</keyword>
<dbReference type="SUPFAM" id="SSF50249">
    <property type="entry name" value="Nucleic acid-binding proteins"/>
    <property type="match status" value="2"/>
</dbReference>
<dbReference type="InterPro" id="IPR050180">
    <property type="entry name" value="RNR_Ribonuclease"/>
</dbReference>
<evidence type="ECO:0000256" key="13">
    <source>
        <dbReference type="ARBA" id="ARBA00077930"/>
    </source>
</evidence>
<evidence type="ECO:0000256" key="15">
    <source>
        <dbReference type="SAM" id="MobiDB-lite"/>
    </source>
</evidence>
<feature type="region of interest" description="Disordered" evidence="15">
    <location>
        <begin position="338"/>
        <end position="444"/>
    </location>
</feature>
<dbReference type="Pfam" id="PF00773">
    <property type="entry name" value="RNB"/>
    <property type="match status" value="1"/>
</dbReference>
<evidence type="ECO:0000256" key="9">
    <source>
        <dbReference type="ARBA" id="ARBA00022839"/>
    </source>
</evidence>
<dbReference type="Gene3D" id="2.40.50.700">
    <property type="match status" value="1"/>
</dbReference>
<dbReference type="GO" id="GO:0000956">
    <property type="term" value="P:nuclear-transcribed mRNA catabolic process"/>
    <property type="evidence" value="ECO:0007669"/>
    <property type="project" value="UniProtKB-ARBA"/>
</dbReference>
<dbReference type="InterPro" id="IPR041505">
    <property type="entry name" value="Dis3_CSD2"/>
</dbReference>
<evidence type="ECO:0000256" key="8">
    <source>
        <dbReference type="ARBA" id="ARBA00022835"/>
    </source>
</evidence>
<dbReference type="SMART" id="SM00955">
    <property type="entry name" value="RNB"/>
    <property type="match status" value="1"/>
</dbReference>
<evidence type="ECO:0000256" key="10">
    <source>
        <dbReference type="ARBA" id="ARBA00022842"/>
    </source>
</evidence>
<keyword evidence="9" id="KW-0269">Exonuclease</keyword>
<comment type="subcellular location">
    <subcellularLocation>
        <location evidence="2">Nucleus</location>
    </subcellularLocation>
</comment>
<keyword evidence="18" id="KW-1185">Reference proteome</keyword>
<evidence type="ECO:0000256" key="12">
    <source>
        <dbReference type="ARBA" id="ARBA00023242"/>
    </source>
</evidence>
<evidence type="ECO:0000256" key="3">
    <source>
        <dbReference type="ARBA" id="ARBA00005785"/>
    </source>
</evidence>
<dbReference type="STRING" id="105231.A0A1Y1I1Y7"/>
<comment type="similarity">
    <text evidence="3 14">Belongs to the RNR ribonuclease family.</text>
</comment>
<feature type="compositionally biased region" description="Basic and acidic residues" evidence="15">
    <location>
        <begin position="429"/>
        <end position="439"/>
    </location>
</feature>
<evidence type="ECO:0000256" key="5">
    <source>
        <dbReference type="ARBA" id="ARBA00022552"/>
    </source>
</evidence>
<comment type="cofactor">
    <cofactor evidence="1">
        <name>Mg(2+)</name>
        <dbReference type="ChEBI" id="CHEBI:18420"/>
    </cofactor>
</comment>
<dbReference type="InterPro" id="IPR012340">
    <property type="entry name" value="NA-bd_OB-fold"/>
</dbReference>
<dbReference type="PANTHER" id="PTHR23355">
    <property type="entry name" value="RIBONUCLEASE"/>
    <property type="match status" value="1"/>
</dbReference>
<dbReference type="Gene3D" id="3.40.50.1010">
    <property type="entry name" value="5'-nuclease"/>
    <property type="match status" value="1"/>
</dbReference>
<feature type="region of interest" description="Disordered" evidence="15">
    <location>
        <begin position="138"/>
        <end position="158"/>
    </location>
</feature>
<keyword evidence="5" id="KW-0698">rRNA processing</keyword>
<dbReference type="EMBL" id="DF237088">
    <property type="protein sequence ID" value="GAQ83191.1"/>
    <property type="molecule type" value="Genomic_DNA"/>
</dbReference>
<evidence type="ECO:0000256" key="2">
    <source>
        <dbReference type="ARBA" id="ARBA00004123"/>
    </source>
</evidence>
<dbReference type="Proteomes" id="UP000054558">
    <property type="component" value="Unassembled WGS sequence"/>
</dbReference>
<keyword evidence="11" id="KW-0694">RNA-binding</keyword>
<proteinExistence type="inferred from homology"/>
<feature type="compositionally biased region" description="Polar residues" evidence="15">
    <location>
        <begin position="397"/>
        <end position="412"/>
    </location>
</feature>
<dbReference type="PROSITE" id="PS01175">
    <property type="entry name" value="RIBONUCLEASE_II"/>
    <property type="match status" value="1"/>
</dbReference>